<gene>
    <name evidence="14" type="ORF">FH969_12990</name>
</gene>
<keyword evidence="8 10" id="KW-0472">Membrane</keyword>
<dbReference type="InterPro" id="IPR032421">
    <property type="entry name" value="PMT_4TMC"/>
</dbReference>
<feature type="transmembrane region" description="Helical" evidence="10">
    <location>
        <begin position="533"/>
        <end position="550"/>
    </location>
</feature>
<feature type="transmembrane region" description="Helical" evidence="10">
    <location>
        <begin position="231"/>
        <end position="249"/>
    </location>
</feature>
<comment type="caution">
    <text evidence="14">The sequence shown here is derived from an EMBL/GenBank/DDBJ whole genome shotgun (WGS) entry which is preliminary data.</text>
</comment>
<comment type="function">
    <text evidence="10">Protein O-mannosyltransferase that catalyzes the transfer of a single mannose residue from a polyprenol phospho-mannosyl lipidic donor to the hydroxyl group of selected serine and threonine residues in acceptor proteins.</text>
</comment>
<keyword evidence="10" id="KW-1003">Cell membrane</keyword>
<feature type="transmembrane region" description="Helical" evidence="10">
    <location>
        <begin position="135"/>
        <end position="154"/>
    </location>
</feature>
<keyword evidence="7 10" id="KW-1133">Transmembrane helix</keyword>
<dbReference type="PANTHER" id="PTHR10050:SF46">
    <property type="entry name" value="PROTEIN O-MANNOSYL-TRANSFERASE 2"/>
    <property type="match status" value="1"/>
</dbReference>
<dbReference type="EMBL" id="VENP01000062">
    <property type="protein sequence ID" value="TNU73148.1"/>
    <property type="molecule type" value="Genomic_DNA"/>
</dbReference>
<feature type="transmembrane region" description="Helical" evidence="10">
    <location>
        <begin position="332"/>
        <end position="348"/>
    </location>
</feature>
<accession>A0A5C5B8E5</accession>
<dbReference type="AlphaFoldDB" id="A0A5C5B8E5"/>
<feature type="transmembrane region" description="Helical" evidence="10">
    <location>
        <begin position="562"/>
        <end position="584"/>
    </location>
</feature>
<dbReference type="PANTHER" id="PTHR10050">
    <property type="entry name" value="DOLICHYL-PHOSPHATE-MANNOSE--PROTEIN MANNOSYLTRANSFERASE"/>
    <property type="match status" value="1"/>
</dbReference>
<dbReference type="GO" id="GO:0005886">
    <property type="term" value="C:plasma membrane"/>
    <property type="evidence" value="ECO:0007669"/>
    <property type="project" value="UniProtKB-SubCell"/>
</dbReference>
<keyword evidence="15" id="KW-1185">Reference proteome</keyword>
<evidence type="ECO:0000313" key="14">
    <source>
        <dbReference type="EMBL" id="TNU73148.1"/>
    </source>
</evidence>
<feature type="domain" description="ArnT-like N-terminal" evidence="12">
    <location>
        <begin position="143"/>
        <end position="297"/>
    </location>
</feature>
<evidence type="ECO:0000259" key="13">
    <source>
        <dbReference type="Pfam" id="PF16192"/>
    </source>
</evidence>
<feature type="compositionally biased region" description="Basic residues" evidence="11">
    <location>
        <begin position="1"/>
        <end position="14"/>
    </location>
</feature>
<dbReference type="EC" id="2.4.1.-" evidence="10"/>
<dbReference type="Pfam" id="PF16192">
    <property type="entry name" value="PMT_4TMC"/>
    <property type="match status" value="1"/>
</dbReference>
<feature type="transmembrane region" description="Helical" evidence="10">
    <location>
        <begin position="354"/>
        <end position="373"/>
    </location>
</feature>
<evidence type="ECO:0000259" key="12">
    <source>
        <dbReference type="Pfam" id="PF02366"/>
    </source>
</evidence>
<evidence type="ECO:0000313" key="15">
    <source>
        <dbReference type="Proteomes" id="UP000313849"/>
    </source>
</evidence>
<keyword evidence="5 10" id="KW-0808">Transferase</keyword>
<feature type="transmembrane region" description="Helical" evidence="10">
    <location>
        <begin position="394"/>
        <end position="415"/>
    </location>
</feature>
<evidence type="ECO:0000256" key="6">
    <source>
        <dbReference type="ARBA" id="ARBA00022692"/>
    </source>
</evidence>
<feature type="domain" description="Protein O-mannosyl-transferase C-terminal four TM" evidence="13">
    <location>
        <begin position="444"/>
        <end position="635"/>
    </location>
</feature>
<comment type="pathway">
    <text evidence="2 10">Protein modification; protein glycosylation.</text>
</comment>
<feature type="compositionally biased region" description="Pro residues" evidence="11">
    <location>
        <begin position="76"/>
        <end position="92"/>
    </location>
</feature>
<organism evidence="14 15">
    <name type="scientific">Miniimonas arenae</name>
    <dbReference type="NCBI Taxonomy" id="676201"/>
    <lineage>
        <taxon>Bacteria</taxon>
        <taxon>Bacillati</taxon>
        <taxon>Actinomycetota</taxon>
        <taxon>Actinomycetes</taxon>
        <taxon>Micrococcales</taxon>
        <taxon>Beutenbergiaceae</taxon>
        <taxon>Miniimonas</taxon>
    </lineage>
</organism>
<evidence type="ECO:0000256" key="2">
    <source>
        <dbReference type="ARBA" id="ARBA00004922"/>
    </source>
</evidence>
<dbReference type="OrthoDB" id="9776737at2"/>
<name>A0A5C5B8E5_9MICO</name>
<feature type="compositionally biased region" description="Basic residues" evidence="11">
    <location>
        <begin position="22"/>
        <end position="63"/>
    </location>
</feature>
<reference evidence="14 15" key="1">
    <citation type="submission" date="2019-06" db="EMBL/GenBank/DDBJ databases">
        <title>Draft genome sequence of Miniimonas arenae KCTC 19750T isolated from sea sand.</title>
        <authorList>
            <person name="Park S.-J."/>
        </authorList>
    </citation>
    <scope>NUCLEOTIDE SEQUENCE [LARGE SCALE GENOMIC DNA]</scope>
    <source>
        <strain evidence="14 15">KCTC 19750</strain>
    </source>
</reference>
<dbReference type="Proteomes" id="UP000313849">
    <property type="component" value="Unassembled WGS sequence"/>
</dbReference>
<keyword evidence="4 10" id="KW-0328">Glycosyltransferase</keyword>
<feature type="compositionally biased region" description="Low complexity" evidence="11">
    <location>
        <begin position="93"/>
        <end position="105"/>
    </location>
</feature>
<evidence type="ECO:0000256" key="9">
    <source>
        <dbReference type="ARBA" id="ARBA00093617"/>
    </source>
</evidence>
<dbReference type="UniPathway" id="UPA00378"/>
<evidence type="ECO:0000256" key="11">
    <source>
        <dbReference type="SAM" id="MobiDB-lite"/>
    </source>
</evidence>
<dbReference type="InterPro" id="IPR027005">
    <property type="entry name" value="PMT-like"/>
</dbReference>
<evidence type="ECO:0000256" key="3">
    <source>
        <dbReference type="ARBA" id="ARBA00007222"/>
    </source>
</evidence>
<evidence type="ECO:0000256" key="10">
    <source>
        <dbReference type="RuleBase" id="RU367007"/>
    </source>
</evidence>
<feature type="transmembrane region" description="Helical" evidence="10">
    <location>
        <begin position="283"/>
        <end position="301"/>
    </location>
</feature>
<evidence type="ECO:0000256" key="8">
    <source>
        <dbReference type="ARBA" id="ARBA00023136"/>
    </source>
</evidence>
<dbReference type="GO" id="GO:0004169">
    <property type="term" value="F:dolichyl-phosphate-mannose-protein mannosyltransferase activity"/>
    <property type="evidence" value="ECO:0007669"/>
    <property type="project" value="UniProtKB-UniRule"/>
</dbReference>
<dbReference type="GO" id="GO:0012505">
    <property type="term" value="C:endomembrane system"/>
    <property type="evidence" value="ECO:0007669"/>
    <property type="project" value="UniProtKB-SubCell"/>
</dbReference>
<comment type="subcellular location">
    <subcellularLocation>
        <location evidence="10">Cell membrane</location>
    </subcellularLocation>
    <subcellularLocation>
        <location evidence="1">Endomembrane system</location>
        <topology evidence="1">Multi-pass membrane protein</topology>
    </subcellularLocation>
</comment>
<sequence length="645" mass="70836">MRHGQTPGRVRRRAPPPARPRVPTRPRPRSRSRPHHPGCVTRRTHRRTRRARTAAALRRRAPRGRGGPTYTRRVSAPPPAAAPGVDEPPPGSPATGRTGATGTATLDAEQPHGSAAEIRDALLPRLVRSVEGSRAVGWTVALVITAFAAVLRLVNLDRPARLIFDETYYVKQAYSMLVLGYEGDWADDSDPAFARGDFSGLTTNGDYVVHPPLGKWLIAIGMKLLGPESIVGWRLSAAIAGTISVLLVIRIGRRLLGSTLLGATAGLLLAVDGMHLVLSRTGLLDIFVSTFVLAAFGTLLLDRDRTRRILAARTAEAIARDGTLKDPWGPRLGVRWWLVATGVLLGLACGVKWSGIYAVAVFGIAAVAWSIAARRTVGVRLWVGAGAVRDGISSALAMVPIAVVTYVACWTSWFASTNAYNRQWAVEVNAVAAEPQRTWLPDTLNSWWEYHLQAWHFHTTLESEHSYSSHPIGWLLQMRPTSFAWQDVDTPAGASGRWVEAVLALGNPVVWWGGAAALLVVIWFAVRHRDWRAWAILAGYVAMYLPWFSYSLPFSNRTIFTFYTVAFVPYVVLALAYALGLVLGPPGASVQRRRTGSWVFAGVVAAALLLAAFFWPIWTGTPIPYDYWYAHMWFHNNESLHVGWI</sequence>
<proteinExistence type="inferred from homology"/>
<protein>
    <recommendedName>
        <fullName evidence="9 10">Polyprenol-phosphate-mannose--protein mannosyltransferase</fullName>
        <ecNumber evidence="10">2.4.1.-</ecNumber>
    </recommendedName>
</protein>
<dbReference type="InterPro" id="IPR003342">
    <property type="entry name" value="ArnT-like_N"/>
</dbReference>
<feature type="transmembrane region" description="Helical" evidence="10">
    <location>
        <begin position="509"/>
        <end position="526"/>
    </location>
</feature>
<evidence type="ECO:0000256" key="1">
    <source>
        <dbReference type="ARBA" id="ARBA00004127"/>
    </source>
</evidence>
<comment type="similarity">
    <text evidence="3 10">Belongs to the glycosyltransferase 39 family.</text>
</comment>
<evidence type="ECO:0000256" key="7">
    <source>
        <dbReference type="ARBA" id="ARBA00022989"/>
    </source>
</evidence>
<keyword evidence="6 10" id="KW-0812">Transmembrane</keyword>
<evidence type="ECO:0000256" key="5">
    <source>
        <dbReference type="ARBA" id="ARBA00022679"/>
    </source>
</evidence>
<feature type="transmembrane region" description="Helical" evidence="10">
    <location>
        <begin position="256"/>
        <end position="277"/>
    </location>
</feature>
<feature type="transmembrane region" description="Helical" evidence="10">
    <location>
        <begin position="596"/>
        <end position="618"/>
    </location>
</feature>
<dbReference type="Pfam" id="PF02366">
    <property type="entry name" value="PMT"/>
    <property type="match status" value="1"/>
</dbReference>
<evidence type="ECO:0000256" key="4">
    <source>
        <dbReference type="ARBA" id="ARBA00022676"/>
    </source>
</evidence>
<feature type="region of interest" description="Disordered" evidence="11">
    <location>
        <begin position="1"/>
        <end position="115"/>
    </location>
</feature>